<dbReference type="PANTHER" id="PTHR30337">
    <property type="entry name" value="COMPONENT OF ATP-DEPENDENT DSDNA EXONUCLEASE"/>
    <property type="match status" value="1"/>
</dbReference>
<dbReference type="AlphaFoldDB" id="A0A9D1E3E0"/>
<sequence>MKILHTADVHLDSPLTGVVQGNVRRRELLKAFLEMAKYCDNNGIGAVIVAGDLFDDKFTMPITVETVAQIINNSAAQWYLLQGNHGNAEPYRMLEKRCSNVHLFGRQWTAYQLDGVCIVGRELGDNDAEYWRTFSPPANCYTVLTLHGDVANADYGLIDKKAIAASGVNYVALGHRHAFEVFKWGRTVACYSGVPEIRGFDETSSGFVVLDTETDTYKFIPRYIRRVENVKVDLSSAQNQLDVERLVLDGVAGVNVDNYINLQLEGSVEEGLNVRQIAQERLDGKFFALRIDDNTGIRLDLQKIAKEVSLRGEFVKLAEEIQDEKLKEEVLKMGFAALKGVL</sequence>
<evidence type="ECO:0000313" key="4">
    <source>
        <dbReference type="Proteomes" id="UP000824200"/>
    </source>
</evidence>
<evidence type="ECO:0000259" key="2">
    <source>
        <dbReference type="Pfam" id="PF00149"/>
    </source>
</evidence>
<dbReference type="GO" id="GO:0004527">
    <property type="term" value="F:exonuclease activity"/>
    <property type="evidence" value="ECO:0007669"/>
    <property type="project" value="UniProtKB-KW"/>
</dbReference>
<comment type="caution">
    <text evidence="3">The sequence shown here is derived from an EMBL/GenBank/DDBJ whole genome shotgun (WGS) entry which is preliminary data.</text>
</comment>
<dbReference type="EMBL" id="DVHL01000019">
    <property type="protein sequence ID" value="HIR65742.1"/>
    <property type="molecule type" value="Genomic_DNA"/>
</dbReference>
<dbReference type="CDD" id="cd00840">
    <property type="entry name" value="MPP_Mre11_N"/>
    <property type="match status" value="1"/>
</dbReference>
<dbReference type="InterPro" id="IPR029052">
    <property type="entry name" value="Metallo-depent_PP-like"/>
</dbReference>
<evidence type="ECO:0000313" key="3">
    <source>
        <dbReference type="EMBL" id="HIR65742.1"/>
    </source>
</evidence>
<evidence type="ECO:0000256" key="1">
    <source>
        <dbReference type="ARBA" id="ARBA00022801"/>
    </source>
</evidence>
<dbReference type="Proteomes" id="UP000824200">
    <property type="component" value="Unassembled WGS sequence"/>
</dbReference>
<name>A0A9D1E3E0_9BACT</name>
<reference evidence="3" key="1">
    <citation type="submission" date="2020-10" db="EMBL/GenBank/DDBJ databases">
        <authorList>
            <person name="Gilroy R."/>
        </authorList>
    </citation>
    <scope>NUCLEOTIDE SEQUENCE</scope>
    <source>
        <strain evidence="3">CHK121-14286</strain>
    </source>
</reference>
<dbReference type="InterPro" id="IPR050535">
    <property type="entry name" value="DNA_Repair-Maintenance_Comp"/>
</dbReference>
<reference evidence="3" key="2">
    <citation type="journal article" date="2021" name="PeerJ">
        <title>Extensive microbial diversity within the chicken gut microbiome revealed by metagenomics and culture.</title>
        <authorList>
            <person name="Gilroy R."/>
            <person name="Ravi A."/>
            <person name="Getino M."/>
            <person name="Pursley I."/>
            <person name="Horton D.L."/>
            <person name="Alikhan N.F."/>
            <person name="Baker D."/>
            <person name="Gharbi K."/>
            <person name="Hall N."/>
            <person name="Watson M."/>
            <person name="Adriaenssens E.M."/>
            <person name="Foster-Nyarko E."/>
            <person name="Jarju S."/>
            <person name="Secka A."/>
            <person name="Antonio M."/>
            <person name="Oren A."/>
            <person name="Chaudhuri R.R."/>
            <person name="La Ragione R."/>
            <person name="Hildebrand F."/>
            <person name="Pallen M.J."/>
        </authorList>
    </citation>
    <scope>NUCLEOTIDE SEQUENCE</scope>
    <source>
        <strain evidence="3">CHK121-14286</strain>
    </source>
</reference>
<dbReference type="InterPro" id="IPR004843">
    <property type="entry name" value="Calcineurin-like_PHP"/>
</dbReference>
<keyword evidence="1" id="KW-0378">Hydrolase</keyword>
<dbReference type="Pfam" id="PF00149">
    <property type="entry name" value="Metallophos"/>
    <property type="match status" value="1"/>
</dbReference>
<organism evidence="3 4">
    <name type="scientific">Candidatus Fimimonas gallinarum</name>
    <dbReference type="NCBI Taxonomy" id="2840821"/>
    <lineage>
        <taxon>Bacteria</taxon>
        <taxon>Pseudomonadati</taxon>
        <taxon>Myxococcota</taxon>
        <taxon>Myxococcia</taxon>
        <taxon>Myxococcales</taxon>
        <taxon>Cystobacterineae</taxon>
        <taxon>Myxococcaceae</taxon>
        <taxon>Myxococcaceae incertae sedis</taxon>
        <taxon>Candidatus Fimimonas</taxon>
    </lineage>
</organism>
<feature type="domain" description="Calcineurin-like phosphoesterase" evidence="2">
    <location>
        <begin position="1"/>
        <end position="151"/>
    </location>
</feature>
<dbReference type="SUPFAM" id="SSF56300">
    <property type="entry name" value="Metallo-dependent phosphatases"/>
    <property type="match status" value="1"/>
</dbReference>
<proteinExistence type="predicted"/>
<gene>
    <name evidence="3" type="ORF">IAC95_02500</name>
</gene>
<keyword evidence="3" id="KW-0540">Nuclease</keyword>
<dbReference type="InterPro" id="IPR041796">
    <property type="entry name" value="Mre11_N"/>
</dbReference>
<accession>A0A9D1E3E0</accession>
<dbReference type="Gene3D" id="3.60.21.10">
    <property type="match status" value="1"/>
</dbReference>
<keyword evidence="3" id="KW-0269">Exonuclease</keyword>
<protein>
    <submittedName>
        <fullName evidence="3">DNA repair exonuclease</fullName>
    </submittedName>
</protein>